<reference evidence="4 5" key="1">
    <citation type="submission" date="2017-05" db="EMBL/GenBank/DDBJ databases">
        <authorList>
            <person name="Song R."/>
            <person name="Chenine A.L."/>
            <person name="Ruprecht R.M."/>
        </authorList>
    </citation>
    <scope>NUCLEOTIDE SEQUENCE [LARGE SCALE GENOMIC DNA]</scope>
    <source>
        <strain evidence="4 5">CECT 8489</strain>
    </source>
</reference>
<dbReference type="PANTHER" id="PTHR43514">
    <property type="entry name" value="ABC TRANSPORTER I FAMILY MEMBER 10"/>
    <property type="match status" value="1"/>
</dbReference>
<sequence length="341" mass="36189">MPDRLHFRLKLRRGPLFTLEAQESLPMQGVTAIVGPSGSGKTSLLRALAGLDMGVAGERRITFCNKEWDGPGGHVPAHERRIGFVFQDPHLFPHLSVAGNIGYGAKRCEVTSFDAIVEALELGPLLDRGIDGLSGGEARRVALARALASNPAVLFLDEPMTGLDSQRKSEFLPYIARAVSQARVPALYVSHSSDEVVTLADRVLELGQGHVTGWRTPPMRLTAHVVAETGPGVEVRLDGAEDDGPGASIALPLRALPGEAVGIGLPVESVHFSVHHPGAGSAIMVLPVTVTRPAGAEGQAVLDVLGQSVRVPGVMRVPSARTLWMSVLRVLPRPMVVDSTK</sequence>
<dbReference type="InterPro" id="IPR050334">
    <property type="entry name" value="Molybdenum_import_ModC"/>
</dbReference>
<protein>
    <submittedName>
        <fullName evidence="4">Fe(3+) ions import ATP-binding protein FbpC 2</fullName>
        <ecNumber evidence="4">3.6.3.30</ecNumber>
    </submittedName>
</protein>
<organism evidence="4 5">
    <name type="scientific">Boseongicola aestuarii</name>
    <dbReference type="NCBI Taxonomy" id="1470561"/>
    <lineage>
        <taxon>Bacteria</taxon>
        <taxon>Pseudomonadati</taxon>
        <taxon>Pseudomonadota</taxon>
        <taxon>Alphaproteobacteria</taxon>
        <taxon>Rhodobacterales</taxon>
        <taxon>Paracoccaceae</taxon>
        <taxon>Boseongicola</taxon>
    </lineage>
</organism>
<dbReference type="Proteomes" id="UP000201838">
    <property type="component" value="Unassembled WGS sequence"/>
</dbReference>
<dbReference type="SMART" id="SM00382">
    <property type="entry name" value="AAA"/>
    <property type="match status" value="1"/>
</dbReference>
<keyword evidence="2 4" id="KW-0067">ATP-binding</keyword>
<dbReference type="EC" id="3.6.3.30" evidence="4"/>
<keyword evidence="1" id="KW-0547">Nucleotide-binding</keyword>
<dbReference type="AlphaFoldDB" id="A0A238IW81"/>
<dbReference type="GO" id="GO:0005524">
    <property type="term" value="F:ATP binding"/>
    <property type="evidence" value="ECO:0007669"/>
    <property type="project" value="UniProtKB-KW"/>
</dbReference>
<gene>
    <name evidence="4" type="primary">fbpC2</name>
    <name evidence="4" type="ORF">BOA8489_00312</name>
</gene>
<dbReference type="EMBL" id="FXXQ01000001">
    <property type="protein sequence ID" value="SMX22222.1"/>
    <property type="molecule type" value="Genomic_DNA"/>
</dbReference>
<evidence type="ECO:0000259" key="3">
    <source>
        <dbReference type="PROSITE" id="PS50893"/>
    </source>
</evidence>
<feature type="domain" description="ABC transporter" evidence="3">
    <location>
        <begin position="3"/>
        <end position="233"/>
    </location>
</feature>
<dbReference type="PANTHER" id="PTHR43514:SF4">
    <property type="entry name" value="ABC TRANSPORTER I FAMILY MEMBER 10"/>
    <property type="match status" value="1"/>
</dbReference>
<dbReference type="InterPro" id="IPR003593">
    <property type="entry name" value="AAA+_ATPase"/>
</dbReference>
<dbReference type="SUPFAM" id="SSF52540">
    <property type="entry name" value="P-loop containing nucleoside triphosphate hydrolases"/>
    <property type="match status" value="1"/>
</dbReference>
<dbReference type="RefSeq" id="WP_176440172.1">
    <property type="nucleotide sequence ID" value="NZ_FXXQ01000001.1"/>
</dbReference>
<proteinExistence type="predicted"/>
<evidence type="ECO:0000256" key="2">
    <source>
        <dbReference type="ARBA" id="ARBA00022840"/>
    </source>
</evidence>
<evidence type="ECO:0000313" key="5">
    <source>
        <dbReference type="Proteomes" id="UP000201838"/>
    </source>
</evidence>
<dbReference type="InterPro" id="IPR027417">
    <property type="entry name" value="P-loop_NTPase"/>
</dbReference>
<evidence type="ECO:0000313" key="4">
    <source>
        <dbReference type="EMBL" id="SMX22222.1"/>
    </source>
</evidence>
<dbReference type="GO" id="GO:0016887">
    <property type="term" value="F:ATP hydrolysis activity"/>
    <property type="evidence" value="ECO:0007669"/>
    <property type="project" value="InterPro"/>
</dbReference>
<keyword evidence="5" id="KW-1185">Reference proteome</keyword>
<keyword evidence="4" id="KW-0378">Hydrolase</keyword>
<evidence type="ECO:0000256" key="1">
    <source>
        <dbReference type="ARBA" id="ARBA00022741"/>
    </source>
</evidence>
<dbReference type="InterPro" id="IPR017871">
    <property type="entry name" value="ABC_transporter-like_CS"/>
</dbReference>
<dbReference type="Gene3D" id="3.40.50.300">
    <property type="entry name" value="P-loop containing nucleotide triphosphate hydrolases"/>
    <property type="match status" value="1"/>
</dbReference>
<dbReference type="PROSITE" id="PS00211">
    <property type="entry name" value="ABC_TRANSPORTER_1"/>
    <property type="match status" value="1"/>
</dbReference>
<accession>A0A238IW81</accession>
<dbReference type="InterPro" id="IPR003439">
    <property type="entry name" value="ABC_transporter-like_ATP-bd"/>
</dbReference>
<dbReference type="PROSITE" id="PS50893">
    <property type="entry name" value="ABC_TRANSPORTER_2"/>
    <property type="match status" value="1"/>
</dbReference>
<dbReference type="Pfam" id="PF00005">
    <property type="entry name" value="ABC_tran"/>
    <property type="match status" value="1"/>
</dbReference>
<name>A0A238IW81_9RHOB</name>